<name>A0A6N9Q5Z8_9BACL</name>
<dbReference type="InterPro" id="IPR005760">
    <property type="entry name" value="A/G_AdeGlyc_MutY"/>
</dbReference>
<keyword evidence="18" id="KW-1185">Reference proteome</keyword>
<dbReference type="InterPro" id="IPR029119">
    <property type="entry name" value="MutY_C"/>
</dbReference>
<evidence type="ECO:0000256" key="13">
    <source>
        <dbReference type="ARBA" id="ARBA00023295"/>
    </source>
</evidence>
<comment type="function">
    <text evidence="15">Adenine glycosylase active on G-A mispairs.</text>
</comment>
<dbReference type="GO" id="GO:0006284">
    <property type="term" value="P:base-excision repair"/>
    <property type="evidence" value="ECO:0007669"/>
    <property type="project" value="UniProtKB-UniRule"/>
</dbReference>
<evidence type="ECO:0000313" key="18">
    <source>
        <dbReference type="Proteomes" id="UP000448943"/>
    </source>
</evidence>
<sequence length="370" mass="42974">MTIQKQVFVKELLNWFRENKRDLPWRKHKNPYFIWISEIMLQQTRVDTVIPYFQNFINKFPTIDALADASEDEVLKAWEGLGYYSRARNLHSAVKEVKASYGSVVPNNQNDISSLKGVGPYTAGAVLSIAYDKPEPAVDGNVMRVLSRYFLIQEDITKVSTRTSMEKIIREIIPHHAASDFNQGLMELGALICSPKSPRCQTCPVMEHCEAHLNGIETSLPIKKKQKPPKVEQRLVALIEGKGVNEGKILIRQRPNKGLLAGMWELPHYITENQTTDWMGSDEMNEDYVIDQYALETGTELGHGQYMFDINHVFSHIYWDMKVFRFKEDHSLIEKDLMQQKNKYRYVWISLHEVDQYVFPNVFLRIFKQV</sequence>
<dbReference type="PANTHER" id="PTHR42944">
    <property type="entry name" value="ADENINE DNA GLYCOSYLASE"/>
    <property type="match status" value="1"/>
</dbReference>
<keyword evidence="7 15" id="KW-0227">DNA damage</keyword>
<dbReference type="InterPro" id="IPR000445">
    <property type="entry name" value="HhH_motif"/>
</dbReference>
<dbReference type="SUPFAM" id="SSF48150">
    <property type="entry name" value="DNA-glycosylase"/>
    <property type="match status" value="1"/>
</dbReference>
<dbReference type="PROSITE" id="PS00764">
    <property type="entry name" value="ENDONUCLEASE_III_1"/>
    <property type="match status" value="1"/>
</dbReference>
<evidence type="ECO:0000256" key="5">
    <source>
        <dbReference type="ARBA" id="ARBA00022485"/>
    </source>
</evidence>
<dbReference type="PANTHER" id="PTHR42944:SF1">
    <property type="entry name" value="ADENINE DNA GLYCOSYLASE"/>
    <property type="match status" value="1"/>
</dbReference>
<keyword evidence="13 15" id="KW-0326">Glycosidase</keyword>
<dbReference type="InterPro" id="IPR003265">
    <property type="entry name" value="HhH-GPD_domain"/>
</dbReference>
<evidence type="ECO:0000256" key="8">
    <source>
        <dbReference type="ARBA" id="ARBA00022801"/>
    </source>
</evidence>
<dbReference type="GO" id="GO:0051539">
    <property type="term" value="F:4 iron, 4 sulfur cluster binding"/>
    <property type="evidence" value="ECO:0007669"/>
    <property type="project" value="UniProtKB-UniRule"/>
</dbReference>
<evidence type="ECO:0000256" key="14">
    <source>
        <dbReference type="ARBA" id="ARBA00058550"/>
    </source>
</evidence>
<dbReference type="InterPro" id="IPR004035">
    <property type="entry name" value="Endouclease-III_FeS-bd_BS"/>
</dbReference>
<dbReference type="FunFam" id="1.10.340.30:FF:000010">
    <property type="entry name" value="Adenine DNA glycosylase"/>
    <property type="match status" value="1"/>
</dbReference>
<dbReference type="CDD" id="cd00056">
    <property type="entry name" value="ENDO3c"/>
    <property type="match status" value="1"/>
</dbReference>
<comment type="catalytic activity">
    <reaction evidence="1 15">
        <text>Hydrolyzes free adenine bases from 7,8-dihydro-8-oxoguanine:adenine mismatched double-stranded DNA, leaving an apurinic site.</text>
        <dbReference type="EC" id="3.2.2.31"/>
    </reaction>
</comment>
<dbReference type="Pfam" id="PF14815">
    <property type="entry name" value="NUDIX_4"/>
    <property type="match status" value="1"/>
</dbReference>
<dbReference type="GO" id="GO:0034039">
    <property type="term" value="F:8-oxo-7,8-dihydroguanine DNA N-glycosylase activity"/>
    <property type="evidence" value="ECO:0007669"/>
    <property type="project" value="TreeGrafter"/>
</dbReference>
<organism evidence="17 18">
    <name type="scientific">Chengkuizengella marina</name>
    <dbReference type="NCBI Taxonomy" id="2507566"/>
    <lineage>
        <taxon>Bacteria</taxon>
        <taxon>Bacillati</taxon>
        <taxon>Bacillota</taxon>
        <taxon>Bacilli</taxon>
        <taxon>Bacillales</taxon>
        <taxon>Paenibacillaceae</taxon>
        <taxon>Chengkuizengella</taxon>
    </lineage>
</organism>
<dbReference type="Gene3D" id="3.90.79.10">
    <property type="entry name" value="Nucleoside Triphosphate Pyrophosphohydrolase"/>
    <property type="match status" value="1"/>
</dbReference>
<evidence type="ECO:0000256" key="15">
    <source>
        <dbReference type="RuleBase" id="RU365096"/>
    </source>
</evidence>
<keyword evidence="11" id="KW-0238">DNA-binding</keyword>
<evidence type="ECO:0000256" key="12">
    <source>
        <dbReference type="ARBA" id="ARBA00023204"/>
    </source>
</evidence>
<dbReference type="OrthoDB" id="9802365at2"/>
<evidence type="ECO:0000256" key="1">
    <source>
        <dbReference type="ARBA" id="ARBA00000843"/>
    </source>
</evidence>
<dbReference type="GO" id="GO:0046872">
    <property type="term" value="F:metal ion binding"/>
    <property type="evidence" value="ECO:0007669"/>
    <property type="project" value="UniProtKB-UniRule"/>
</dbReference>
<dbReference type="GO" id="GO:0035485">
    <property type="term" value="F:adenine/guanine mispair binding"/>
    <property type="evidence" value="ECO:0007669"/>
    <property type="project" value="TreeGrafter"/>
</dbReference>
<keyword evidence="8" id="KW-0378">Hydrolase</keyword>
<reference evidence="17 18" key="1">
    <citation type="submission" date="2019-01" db="EMBL/GenBank/DDBJ databases">
        <title>Chengkuizengella sp. nov., isolated from deep-sea sediment of East Pacific Ocean.</title>
        <authorList>
            <person name="Yang J."/>
            <person name="Lai Q."/>
            <person name="Shao Z."/>
        </authorList>
    </citation>
    <scope>NUCLEOTIDE SEQUENCE [LARGE SCALE GENOMIC DNA]</scope>
    <source>
        <strain evidence="17 18">YPA3-1-1</strain>
    </source>
</reference>
<dbReference type="GO" id="GO:0032357">
    <property type="term" value="F:oxidized purine DNA binding"/>
    <property type="evidence" value="ECO:0007669"/>
    <property type="project" value="TreeGrafter"/>
</dbReference>
<dbReference type="GO" id="GO:0000701">
    <property type="term" value="F:purine-specific mismatch base pair DNA N-glycosylase activity"/>
    <property type="evidence" value="ECO:0007669"/>
    <property type="project" value="UniProtKB-EC"/>
</dbReference>
<dbReference type="EMBL" id="SIJB01000029">
    <property type="protein sequence ID" value="NBI30131.1"/>
    <property type="molecule type" value="Genomic_DNA"/>
</dbReference>
<dbReference type="Pfam" id="PF00633">
    <property type="entry name" value="HHH"/>
    <property type="match status" value="1"/>
</dbReference>
<evidence type="ECO:0000256" key="3">
    <source>
        <dbReference type="ARBA" id="ARBA00012045"/>
    </source>
</evidence>
<dbReference type="SUPFAM" id="SSF55811">
    <property type="entry name" value="Nudix"/>
    <property type="match status" value="1"/>
</dbReference>
<comment type="similarity">
    <text evidence="2 15">Belongs to the Nth/MutY family.</text>
</comment>
<keyword evidence="9 15" id="KW-0408">Iron</keyword>
<dbReference type="Pfam" id="PF00730">
    <property type="entry name" value="HhH-GPD"/>
    <property type="match status" value="1"/>
</dbReference>
<proteinExistence type="inferred from homology"/>
<comment type="caution">
    <text evidence="17">The sequence shown here is derived from an EMBL/GenBank/DDBJ whole genome shotgun (WGS) entry which is preliminary data.</text>
</comment>
<dbReference type="InterPro" id="IPR011257">
    <property type="entry name" value="DNA_glycosylase"/>
</dbReference>
<evidence type="ECO:0000256" key="10">
    <source>
        <dbReference type="ARBA" id="ARBA00023014"/>
    </source>
</evidence>
<evidence type="ECO:0000259" key="16">
    <source>
        <dbReference type="SMART" id="SM00478"/>
    </source>
</evidence>
<dbReference type="Gene3D" id="1.10.1670.10">
    <property type="entry name" value="Helix-hairpin-Helix base-excision DNA repair enzymes (C-terminal)"/>
    <property type="match status" value="1"/>
</dbReference>
<dbReference type="GO" id="GO:0006298">
    <property type="term" value="P:mismatch repair"/>
    <property type="evidence" value="ECO:0007669"/>
    <property type="project" value="TreeGrafter"/>
</dbReference>
<dbReference type="AlphaFoldDB" id="A0A6N9Q5Z8"/>
<protein>
    <recommendedName>
        <fullName evidence="4 15">Adenine DNA glycosylase</fullName>
        <ecNumber evidence="3 15">3.2.2.31</ecNumber>
    </recommendedName>
</protein>
<dbReference type="InterPro" id="IPR044298">
    <property type="entry name" value="MIG/MutY"/>
</dbReference>
<evidence type="ECO:0000313" key="17">
    <source>
        <dbReference type="EMBL" id="NBI30131.1"/>
    </source>
</evidence>
<evidence type="ECO:0000256" key="7">
    <source>
        <dbReference type="ARBA" id="ARBA00022763"/>
    </source>
</evidence>
<dbReference type="CDD" id="cd03431">
    <property type="entry name" value="NUDIX_DNA_Glycosylase_C-MutY"/>
    <property type="match status" value="1"/>
</dbReference>
<evidence type="ECO:0000256" key="6">
    <source>
        <dbReference type="ARBA" id="ARBA00022723"/>
    </source>
</evidence>
<evidence type="ECO:0000256" key="4">
    <source>
        <dbReference type="ARBA" id="ARBA00022023"/>
    </source>
</evidence>
<keyword evidence="5" id="KW-0004">4Fe-4S</keyword>
<comment type="cofactor">
    <cofactor evidence="15">
        <name>[4Fe-4S] cluster</name>
        <dbReference type="ChEBI" id="CHEBI:49883"/>
    </cofactor>
    <text evidence="15">Binds 1 [4Fe-4S] cluster.</text>
</comment>
<comment type="function">
    <text evidence="14">Base excision repair (BER) glycosylase that initiates repair of A:oxoG to C:G by removing the inappropriately paired adenine base from the DNA backbone, generating an abasic site product. 8-oxoguanine (oxoG) is a genotoxic DNA lesion resulting from oxidation of guanine; this residue is misread by replicative DNA polymerases, that insert adenine instead of cytosine opposite the oxidized damaged base. Shows a powerful dicrimination of A versus C, since it does not cleave cytosine in oxoG:C pairs. May also be able to remove adenine from A:G mispairs, although this activity may not be physiologically relevant.</text>
</comment>
<keyword evidence="6" id="KW-0479">Metal-binding</keyword>
<feature type="domain" description="HhH-GPD" evidence="16">
    <location>
        <begin position="40"/>
        <end position="191"/>
    </location>
</feature>
<dbReference type="SMART" id="SM00478">
    <property type="entry name" value="ENDO3c"/>
    <property type="match status" value="1"/>
</dbReference>
<dbReference type="Gene3D" id="1.10.340.30">
    <property type="entry name" value="Hypothetical protein, domain 2"/>
    <property type="match status" value="1"/>
</dbReference>
<keyword evidence="12" id="KW-0234">DNA repair</keyword>
<dbReference type="EC" id="3.2.2.31" evidence="3 15"/>
<keyword evidence="10" id="KW-0411">Iron-sulfur</keyword>
<evidence type="ECO:0000256" key="9">
    <source>
        <dbReference type="ARBA" id="ARBA00023004"/>
    </source>
</evidence>
<dbReference type="InterPro" id="IPR015797">
    <property type="entry name" value="NUDIX_hydrolase-like_dom_sf"/>
</dbReference>
<accession>A0A6N9Q5Z8</accession>
<evidence type="ECO:0000256" key="2">
    <source>
        <dbReference type="ARBA" id="ARBA00008343"/>
    </source>
</evidence>
<dbReference type="InterPro" id="IPR023170">
    <property type="entry name" value="HhH_base_excis_C"/>
</dbReference>
<evidence type="ECO:0000256" key="11">
    <source>
        <dbReference type="ARBA" id="ARBA00023125"/>
    </source>
</evidence>
<dbReference type="FunFam" id="1.10.1670.10:FF:000002">
    <property type="entry name" value="Adenine DNA glycosylase"/>
    <property type="match status" value="1"/>
</dbReference>
<dbReference type="NCBIfam" id="TIGR01084">
    <property type="entry name" value="mutY"/>
    <property type="match status" value="1"/>
</dbReference>
<gene>
    <name evidence="17" type="primary">mutY</name>
    <name evidence="17" type="ORF">ERL59_14360</name>
</gene>
<dbReference type="Proteomes" id="UP000448943">
    <property type="component" value="Unassembled WGS sequence"/>
</dbReference>